<dbReference type="Gene3D" id="3.40.1190.20">
    <property type="match status" value="1"/>
</dbReference>
<evidence type="ECO:0000313" key="9">
    <source>
        <dbReference type="Proteomes" id="UP000529310"/>
    </source>
</evidence>
<dbReference type="Pfam" id="PF01256">
    <property type="entry name" value="Carb_kinase"/>
    <property type="match status" value="1"/>
</dbReference>
<dbReference type="GO" id="GO:0046496">
    <property type="term" value="P:nicotinamide nucleotide metabolic process"/>
    <property type="evidence" value="ECO:0007669"/>
    <property type="project" value="UniProtKB-UniRule"/>
</dbReference>
<reference evidence="8 9" key="1">
    <citation type="submission" date="2020-08" db="EMBL/GenBank/DDBJ databases">
        <title>Sequencing the genomes of 1000 actinobacteria strains.</title>
        <authorList>
            <person name="Klenk H.-P."/>
        </authorList>
    </citation>
    <scope>NUCLEOTIDE SEQUENCE [LARGE SCALE GENOMIC DNA]</scope>
    <source>
        <strain evidence="8 9">DSM 27099</strain>
    </source>
</reference>
<evidence type="ECO:0000256" key="2">
    <source>
        <dbReference type="ARBA" id="ARBA00022840"/>
    </source>
</evidence>
<evidence type="ECO:0000256" key="6">
    <source>
        <dbReference type="HAMAP-Rule" id="MF_01965"/>
    </source>
</evidence>
<dbReference type="HAMAP" id="MF_01965">
    <property type="entry name" value="NADHX_dehydratase"/>
    <property type="match status" value="1"/>
</dbReference>
<comment type="similarity">
    <text evidence="6">Belongs to the NnrD/CARKD family.</text>
</comment>
<comment type="subunit">
    <text evidence="6">Homotetramer.</text>
</comment>
<keyword evidence="4 6" id="KW-0520">NAD</keyword>
<name>A0A7W4YMB0_9MICO</name>
<dbReference type="GO" id="GO:0005524">
    <property type="term" value="F:ATP binding"/>
    <property type="evidence" value="ECO:0007669"/>
    <property type="project" value="UniProtKB-KW"/>
</dbReference>
<keyword evidence="5 6" id="KW-0456">Lyase</keyword>
<dbReference type="EC" id="4.2.1.136" evidence="6"/>
<feature type="binding site" evidence="6">
    <location>
        <position position="43"/>
    </location>
    <ligand>
        <name>(6S)-NADPHX</name>
        <dbReference type="ChEBI" id="CHEBI:64076"/>
    </ligand>
</feature>
<keyword evidence="9" id="KW-1185">Reference proteome</keyword>
<evidence type="ECO:0000256" key="3">
    <source>
        <dbReference type="ARBA" id="ARBA00022857"/>
    </source>
</evidence>
<gene>
    <name evidence="6" type="primary">nnrD</name>
    <name evidence="8" type="ORF">FHX49_001859</name>
</gene>
<comment type="caution">
    <text evidence="8">The sequence shown here is derived from an EMBL/GenBank/DDBJ whole genome shotgun (WGS) entry which is preliminary data.</text>
</comment>
<comment type="catalytic activity">
    <reaction evidence="6">
        <text>(6S)-NADHX + ADP = AMP + phosphate + NADH + H(+)</text>
        <dbReference type="Rhea" id="RHEA:32223"/>
        <dbReference type="ChEBI" id="CHEBI:15378"/>
        <dbReference type="ChEBI" id="CHEBI:43474"/>
        <dbReference type="ChEBI" id="CHEBI:57945"/>
        <dbReference type="ChEBI" id="CHEBI:64074"/>
        <dbReference type="ChEBI" id="CHEBI:456215"/>
        <dbReference type="ChEBI" id="CHEBI:456216"/>
        <dbReference type="EC" id="4.2.1.136"/>
    </reaction>
</comment>
<dbReference type="PANTHER" id="PTHR12592">
    <property type="entry name" value="ATP-DEPENDENT (S)-NAD(P)H-HYDRATE DEHYDRATASE FAMILY MEMBER"/>
    <property type="match status" value="1"/>
</dbReference>
<dbReference type="CDD" id="cd01171">
    <property type="entry name" value="YXKO-related"/>
    <property type="match status" value="1"/>
</dbReference>
<dbReference type="GO" id="GO:0110051">
    <property type="term" value="P:metabolite repair"/>
    <property type="evidence" value="ECO:0007669"/>
    <property type="project" value="TreeGrafter"/>
</dbReference>
<dbReference type="PROSITE" id="PS01050">
    <property type="entry name" value="YJEF_C_2"/>
    <property type="match status" value="1"/>
</dbReference>
<dbReference type="InterPro" id="IPR029056">
    <property type="entry name" value="Ribokinase-like"/>
</dbReference>
<feature type="binding site" evidence="6">
    <location>
        <position position="139"/>
    </location>
    <ligand>
        <name>(6S)-NADPHX</name>
        <dbReference type="ChEBI" id="CHEBI:64076"/>
    </ligand>
</feature>
<dbReference type="InterPro" id="IPR000631">
    <property type="entry name" value="CARKD"/>
</dbReference>
<keyword evidence="8" id="KW-0808">Transferase</keyword>
<proteinExistence type="inferred from homology"/>
<dbReference type="PANTHER" id="PTHR12592:SF0">
    <property type="entry name" value="ATP-DEPENDENT (S)-NAD(P)H-HYDRATE DEHYDRATASE"/>
    <property type="match status" value="1"/>
</dbReference>
<dbReference type="AlphaFoldDB" id="A0A7W4YMB0"/>
<comment type="catalytic activity">
    <reaction evidence="6">
        <text>(6S)-NADPHX + ADP = AMP + phosphate + NADPH + H(+)</text>
        <dbReference type="Rhea" id="RHEA:32235"/>
        <dbReference type="ChEBI" id="CHEBI:15378"/>
        <dbReference type="ChEBI" id="CHEBI:43474"/>
        <dbReference type="ChEBI" id="CHEBI:57783"/>
        <dbReference type="ChEBI" id="CHEBI:64076"/>
        <dbReference type="ChEBI" id="CHEBI:456215"/>
        <dbReference type="ChEBI" id="CHEBI:456216"/>
        <dbReference type="EC" id="4.2.1.136"/>
    </reaction>
</comment>
<keyword evidence="3 6" id="KW-0521">NADP</keyword>
<dbReference type="GO" id="GO:0052855">
    <property type="term" value="F:ADP-dependent NAD(P)H-hydrate dehydratase activity"/>
    <property type="evidence" value="ECO:0007669"/>
    <property type="project" value="UniProtKB-UniRule"/>
</dbReference>
<feature type="binding site" evidence="6">
    <location>
        <position position="93"/>
    </location>
    <ligand>
        <name>(6S)-NADPHX</name>
        <dbReference type="ChEBI" id="CHEBI:64076"/>
    </ligand>
</feature>
<comment type="function">
    <text evidence="6">Catalyzes the dehydration of the S-form of NAD(P)HX at the expense of ADP, which is converted to AMP. Together with NAD(P)HX epimerase, which catalyzes the epimerization of the S- and R-forms, the enzyme allows the repair of both epimers of NAD(P)HX, a damaged form of NAD(P)H that is a result of enzymatic or heat-dependent hydration.</text>
</comment>
<protein>
    <recommendedName>
        <fullName evidence="6">ADP-dependent (S)-NAD(P)H-hydrate dehydratase</fullName>
        <ecNumber evidence="6">4.2.1.136</ecNumber>
    </recommendedName>
    <alternativeName>
        <fullName evidence="6">ADP-dependent NAD(P)HX dehydratase</fullName>
    </alternativeName>
</protein>
<dbReference type="RefSeq" id="WP_165139039.1">
    <property type="nucleotide sequence ID" value="NZ_CP049255.1"/>
</dbReference>
<keyword evidence="2 6" id="KW-0067">ATP-binding</keyword>
<evidence type="ECO:0000256" key="4">
    <source>
        <dbReference type="ARBA" id="ARBA00023027"/>
    </source>
</evidence>
<keyword evidence="1 6" id="KW-0547">Nucleotide-binding</keyword>
<feature type="binding site" evidence="6">
    <location>
        <position position="211"/>
    </location>
    <ligand>
        <name>AMP</name>
        <dbReference type="ChEBI" id="CHEBI:456215"/>
    </ligand>
</feature>
<evidence type="ECO:0000256" key="5">
    <source>
        <dbReference type="ARBA" id="ARBA00023239"/>
    </source>
</evidence>
<evidence type="ECO:0000256" key="1">
    <source>
        <dbReference type="ARBA" id="ARBA00022741"/>
    </source>
</evidence>
<comment type="cofactor">
    <cofactor evidence="6">
        <name>Mg(2+)</name>
        <dbReference type="ChEBI" id="CHEBI:18420"/>
    </cofactor>
</comment>
<dbReference type="SUPFAM" id="SSF53613">
    <property type="entry name" value="Ribokinase-like"/>
    <property type="match status" value="1"/>
</dbReference>
<dbReference type="PROSITE" id="PS51383">
    <property type="entry name" value="YJEF_C_3"/>
    <property type="match status" value="1"/>
</dbReference>
<evidence type="ECO:0000259" key="7">
    <source>
        <dbReference type="PROSITE" id="PS51383"/>
    </source>
</evidence>
<dbReference type="Proteomes" id="UP000529310">
    <property type="component" value="Unassembled WGS sequence"/>
</dbReference>
<evidence type="ECO:0000313" key="8">
    <source>
        <dbReference type="EMBL" id="MBB2976285.1"/>
    </source>
</evidence>
<feature type="binding site" evidence="6">
    <location>
        <position position="212"/>
    </location>
    <ligand>
        <name>(6S)-NADPHX</name>
        <dbReference type="ChEBI" id="CHEBI:64076"/>
    </ligand>
</feature>
<sequence length="283" mass="28517">MSTVRTWTASDAAGWIRRPVPSDDKYSRGVVGIRTGSAEYPGAAVLGVEAAWRAGTGMVRYIGAQRAIDLVLARRPETVTAAGRVQAWVIGSGTDAASRSDQETDALRGTLSGAVPVVVDAGALDLSVGATAPRIVTPHGREHDRLRQLLGLAPTAVGDSVAERTDAAVQTARALGATVLLKGSTTLITSPSGAVIEVEAGVPWLATAGTGDVLAGIMGALVASHSEQIDNAAAAAAVAATAAWVHGRAGAVASARLGLQGGPITALDVADATPTVIAELLTR</sequence>
<dbReference type="GO" id="GO:0052856">
    <property type="term" value="F:NAD(P)HX epimerase activity"/>
    <property type="evidence" value="ECO:0007669"/>
    <property type="project" value="TreeGrafter"/>
</dbReference>
<dbReference type="GO" id="GO:0016301">
    <property type="term" value="F:kinase activity"/>
    <property type="evidence" value="ECO:0007669"/>
    <property type="project" value="UniProtKB-KW"/>
</dbReference>
<feature type="binding site" evidence="6">
    <location>
        <begin position="182"/>
        <end position="186"/>
    </location>
    <ligand>
        <name>AMP</name>
        <dbReference type="ChEBI" id="CHEBI:456215"/>
    </ligand>
</feature>
<dbReference type="EMBL" id="JACHWQ010000005">
    <property type="protein sequence ID" value="MBB2976285.1"/>
    <property type="molecule type" value="Genomic_DNA"/>
</dbReference>
<keyword evidence="8" id="KW-0418">Kinase</keyword>
<dbReference type="InterPro" id="IPR017953">
    <property type="entry name" value="Carbohydrate_kinase_pred_CS"/>
</dbReference>
<feature type="domain" description="YjeF C-terminal" evidence="7">
    <location>
        <begin position="8"/>
        <end position="280"/>
    </location>
</feature>
<accession>A0A7W4YMB0</accession>
<organism evidence="8 9">
    <name type="scientific">Microbacterium endophyticum</name>
    <dbReference type="NCBI Taxonomy" id="1526412"/>
    <lineage>
        <taxon>Bacteria</taxon>
        <taxon>Bacillati</taxon>
        <taxon>Actinomycetota</taxon>
        <taxon>Actinomycetes</taxon>
        <taxon>Micrococcales</taxon>
        <taxon>Microbacteriaceae</taxon>
        <taxon>Microbacterium</taxon>
    </lineage>
</organism>